<dbReference type="Gene3D" id="3.50.50.60">
    <property type="entry name" value="FAD/NAD(P)-binding domain"/>
    <property type="match status" value="1"/>
</dbReference>
<dbReference type="SUPFAM" id="SSF51905">
    <property type="entry name" value="FAD/NAD(P)-binding domain"/>
    <property type="match status" value="1"/>
</dbReference>
<dbReference type="RefSeq" id="XP_025483527.1">
    <property type="nucleotide sequence ID" value="XM_025618253.1"/>
</dbReference>
<dbReference type="Pfam" id="PF00743">
    <property type="entry name" value="FMO-like"/>
    <property type="match status" value="1"/>
</dbReference>
<feature type="transmembrane region" description="Helical" evidence="5">
    <location>
        <begin position="465"/>
        <end position="489"/>
    </location>
</feature>
<evidence type="ECO:0000313" key="7">
    <source>
        <dbReference type="Proteomes" id="UP000247647"/>
    </source>
</evidence>
<dbReference type="InterPro" id="IPR036188">
    <property type="entry name" value="FAD/NAD-bd_sf"/>
</dbReference>
<dbReference type="GeneID" id="37120709"/>
<feature type="transmembrane region" description="Helical" evidence="5">
    <location>
        <begin position="580"/>
        <end position="599"/>
    </location>
</feature>
<keyword evidence="2" id="KW-0285">Flavoprotein</keyword>
<dbReference type="GO" id="GO:0004499">
    <property type="term" value="F:N,N-dimethylaniline monooxygenase activity"/>
    <property type="evidence" value="ECO:0007669"/>
    <property type="project" value="InterPro"/>
</dbReference>
<evidence type="ECO:0000256" key="2">
    <source>
        <dbReference type="ARBA" id="ARBA00022630"/>
    </source>
</evidence>
<name>A0A318YUJ3_ASPNB</name>
<keyword evidence="4" id="KW-0560">Oxidoreductase</keyword>
<sequence length="627" mass="71244">MKSVAIISARPCSLVALKEMLQAGLDTTIHERSDQLGSLFTTTMAYPNLHLTISNWAMAFSDFSDPSRMRYSTAGDYLLYLQDYARHFDLERHIKYRSEVCKATRGDDGQWSLSIKQTREDQNDESMLHVQADALIVATGNSQVPNEVPSRLAGFEGRIVHSSAYDESFMQEVADKKLRVLIVGGGESGADISADLCEQSPNLTVWLRRPPCVGIRYLNRLDETQQMKANQTVDFPVSIFLESITTNRLGTAQNVYLYTLYRRAVFYNGLILSTRERWFLERLAPVFFRSDQSTVITKSSRLCQALDSEKLEALITPYVSACGQTCEFSLPDGTKQRREFDVILLCNGFRIEFPWLQLPDGIPFSANPRSWFLHCFPEGLGDCLFFLGYARPGQGGIPSAAEMLSRYIALLLRGERQLPVDYADQARRDGAAEREYYCISPDVNSMVDYNAFMESVARKIGCETYMPLSCVIFFNLHILTVAFLALRCCSTTLVPFSMSTLLVLWIGTAISLCIFHDGLLIKWWLYPHWGVWYRYRGPGANPSLLKALLNRLSLRDSIVLDPLFITYLVWFVLSTYIQRLLLIFLFVPSALLSAMGVRFPEAWGGLLRPKLFVLHGCEWRFSDLFFP</sequence>
<dbReference type="PRINTS" id="PR00368">
    <property type="entry name" value="FADPNR"/>
</dbReference>
<dbReference type="Proteomes" id="UP000247647">
    <property type="component" value="Unassembled WGS sequence"/>
</dbReference>
<evidence type="ECO:0000256" key="5">
    <source>
        <dbReference type="SAM" id="Phobius"/>
    </source>
</evidence>
<dbReference type="AlphaFoldDB" id="A0A318YUJ3"/>
<evidence type="ECO:0000256" key="3">
    <source>
        <dbReference type="ARBA" id="ARBA00022827"/>
    </source>
</evidence>
<accession>A0A318YUJ3</accession>
<dbReference type="EMBL" id="KZ821448">
    <property type="protein sequence ID" value="PYH38049.1"/>
    <property type="molecule type" value="Genomic_DNA"/>
</dbReference>
<evidence type="ECO:0000256" key="4">
    <source>
        <dbReference type="ARBA" id="ARBA00023002"/>
    </source>
</evidence>
<dbReference type="OrthoDB" id="66881at2759"/>
<proteinExistence type="inferred from homology"/>
<dbReference type="PANTHER" id="PTHR23023">
    <property type="entry name" value="DIMETHYLANILINE MONOOXYGENASE"/>
    <property type="match status" value="1"/>
</dbReference>
<keyword evidence="3" id="KW-0274">FAD</keyword>
<dbReference type="GO" id="GO:0050660">
    <property type="term" value="F:flavin adenine dinucleotide binding"/>
    <property type="evidence" value="ECO:0007669"/>
    <property type="project" value="InterPro"/>
</dbReference>
<dbReference type="GO" id="GO:0050661">
    <property type="term" value="F:NADP binding"/>
    <property type="evidence" value="ECO:0007669"/>
    <property type="project" value="InterPro"/>
</dbReference>
<feature type="transmembrane region" description="Helical" evidence="5">
    <location>
        <begin position="552"/>
        <end position="573"/>
    </location>
</feature>
<organism evidence="6 7">
    <name type="scientific">Aspergillus neoniger (strain CBS 115656)</name>
    <dbReference type="NCBI Taxonomy" id="1448310"/>
    <lineage>
        <taxon>Eukaryota</taxon>
        <taxon>Fungi</taxon>
        <taxon>Dikarya</taxon>
        <taxon>Ascomycota</taxon>
        <taxon>Pezizomycotina</taxon>
        <taxon>Eurotiomycetes</taxon>
        <taxon>Eurotiomycetidae</taxon>
        <taxon>Eurotiales</taxon>
        <taxon>Aspergillaceae</taxon>
        <taxon>Aspergillus</taxon>
        <taxon>Aspergillus subgen. Circumdati</taxon>
    </lineage>
</organism>
<reference evidence="6" key="1">
    <citation type="submission" date="2016-12" db="EMBL/GenBank/DDBJ databases">
        <title>The genomes of Aspergillus section Nigri reveals drivers in fungal speciation.</title>
        <authorList>
            <consortium name="DOE Joint Genome Institute"/>
            <person name="Vesth T.C."/>
            <person name="Nybo J."/>
            <person name="Theobald S."/>
            <person name="Brandl J."/>
            <person name="Frisvad J.C."/>
            <person name="Nielsen K.F."/>
            <person name="Lyhne E.K."/>
            <person name="Kogle M.E."/>
            <person name="Kuo A."/>
            <person name="Riley R."/>
            <person name="Clum A."/>
            <person name="Nolan M."/>
            <person name="Lipzen A."/>
            <person name="Salamov A."/>
            <person name="Henrissat B."/>
            <person name="Wiebenga A."/>
            <person name="De Vries R.P."/>
            <person name="Grigoriev I.V."/>
            <person name="Mortensen U.H."/>
            <person name="Andersen M.R."/>
            <person name="Baker S.E."/>
        </authorList>
    </citation>
    <scope>NUCLEOTIDE SEQUENCE [LARGE SCALE GENOMIC DNA]</scope>
    <source>
        <strain evidence="6">CBS 115656</strain>
    </source>
</reference>
<keyword evidence="5" id="KW-1133">Transmembrane helix</keyword>
<evidence type="ECO:0000313" key="6">
    <source>
        <dbReference type="EMBL" id="PYH38049.1"/>
    </source>
</evidence>
<feature type="transmembrane region" description="Helical" evidence="5">
    <location>
        <begin position="501"/>
        <end position="525"/>
    </location>
</feature>
<protein>
    <submittedName>
        <fullName evidence="6">FAD/NAD(P)-binding domain-containing protein</fullName>
    </submittedName>
</protein>
<gene>
    <name evidence="6" type="ORF">BO87DRAFT_161848</name>
</gene>
<keyword evidence="5" id="KW-0472">Membrane</keyword>
<keyword evidence="5" id="KW-0812">Transmembrane</keyword>
<evidence type="ECO:0000256" key="1">
    <source>
        <dbReference type="ARBA" id="ARBA00009183"/>
    </source>
</evidence>
<dbReference type="InterPro" id="IPR050346">
    <property type="entry name" value="FMO-like"/>
</dbReference>
<dbReference type="InterPro" id="IPR020946">
    <property type="entry name" value="Flavin_mOase-like"/>
</dbReference>
<keyword evidence="7" id="KW-1185">Reference proteome</keyword>
<comment type="similarity">
    <text evidence="1">Belongs to the FMO family.</text>
</comment>